<dbReference type="EMBL" id="CP067089">
    <property type="protein sequence ID" value="QQO08072.1"/>
    <property type="molecule type" value="Genomic_DNA"/>
</dbReference>
<evidence type="ECO:0000313" key="4">
    <source>
        <dbReference type="Proteomes" id="UP000595917"/>
    </source>
</evidence>
<keyword evidence="4" id="KW-1185">Reference proteome</keyword>
<proteinExistence type="predicted"/>
<dbReference type="PANTHER" id="PTHR43542">
    <property type="entry name" value="METHYLTRANSFERASE"/>
    <property type="match status" value="1"/>
</dbReference>
<dbReference type="KEGG" id="bhc:JFL75_14130"/>
<dbReference type="InterPro" id="IPR029063">
    <property type="entry name" value="SAM-dependent_MTases_sf"/>
</dbReference>
<dbReference type="InterPro" id="IPR002052">
    <property type="entry name" value="DNA_methylase_N6_adenine_CS"/>
</dbReference>
<gene>
    <name evidence="3" type="ORF">JFL75_14130</name>
</gene>
<evidence type="ECO:0000256" key="2">
    <source>
        <dbReference type="ARBA" id="ARBA00022679"/>
    </source>
</evidence>
<dbReference type="CDD" id="cd02440">
    <property type="entry name" value="AdoMet_MTases"/>
    <property type="match status" value="1"/>
</dbReference>
<evidence type="ECO:0000256" key="1">
    <source>
        <dbReference type="ARBA" id="ARBA00022603"/>
    </source>
</evidence>
<dbReference type="AlphaFoldDB" id="A0A7T8B944"/>
<dbReference type="PANTHER" id="PTHR43542:SF1">
    <property type="entry name" value="METHYLTRANSFERASE"/>
    <property type="match status" value="1"/>
</dbReference>
<reference evidence="3" key="1">
    <citation type="submission" date="2021-01" db="EMBL/GenBank/DDBJ databases">
        <title>Description of Breznakiella homolactica.</title>
        <authorList>
            <person name="Song Y."/>
            <person name="Brune A."/>
        </authorList>
    </citation>
    <scope>NUCLEOTIDE SEQUENCE</scope>
    <source>
        <strain evidence="3">RmG30</strain>
    </source>
</reference>
<sequence length="177" mass="19818">MRITGGSLRGRHVSVPAGVIRPAMDRMRESVFAVLGDLSGRSFLDIFSGSGIIALEAASRGADPVEAVEMDPLKRRTLLENVSIAPVRIQCRFMAAELYVKRARRSFDVIFCDPPFPYKFKWELVSGIAESSLMEPGSLLLIHRPREDYPGSSLQLDLRERREYGRSVVDFFEKPGS</sequence>
<dbReference type="GO" id="GO:0008168">
    <property type="term" value="F:methyltransferase activity"/>
    <property type="evidence" value="ECO:0007669"/>
    <property type="project" value="UniProtKB-KW"/>
</dbReference>
<name>A0A7T8B944_9SPIR</name>
<dbReference type="Gene3D" id="3.40.50.150">
    <property type="entry name" value="Vaccinia Virus protein VP39"/>
    <property type="match status" value="1"/>
</dbReference>
<dbReference type="Proteomes" id="UP000595917">
    <property type="component" value="Chromosome"/>
</dbReference>
<dbReference type="GO" id="GO:0003676">
    <property type="term" value="F:nucleic acid binding"/>
    <property type="evidence" value="ECO:0007669"/>
    <property type="project" value="InterPro"/>
</dbReference>
<accession>A0A7T8B944</accession>
<dbReference type="RefSeq" id="WP_215625378.1">
    <property type="nucleotide sequence ID" value="NZ_CP067089.2"/>
</dbReference>
<dbReference type="GO" id="GO:0031167">
    <property type="term" value="P:rRNA methylation"/>
    <property type="evidence" value="ECO:0007669"/>
    <property type="project" value="InterPro"/>
</dbReference>
<keyword evidence="1 3" id="KW-0489">Methyltransferase</keyword>
<keyword evidence="2" id="KW-0808">Transferase</keyword>
<evidence type="ECO:0000313" key="3">
    <source>
        <dbReference type="EMBL" id="QQO08072.1"/>
    </source>
</evidence>
<dbReference type="InterPro" id="IPR004398">
    <property type="entry name" value="RNA_MeTrfase_RsmD"/>
</dbReference>
<dbReference type="PIRSF" id="PIRSF004553">
    <property type="entry name" value="CHP00095"/>
    <property type="match status" value="1"/>
</dbReference>
<dbReference type="Pfam" id="PF03602">
    <property type="entry name" value="Cons_hypoth95"/>
    <property type="match status" value="1"/>
</dbReference>
<dbReference type="SUPFAM" id="SSF53335">
    <property type="entry name" value="S-adenosyl-L-methionine-dependent methyltransferases"/>
    <property type="match status" value="1"/>
</dbReference>
<organism evidence="3 4">
    <name type="scientific">Breznakiella homolactica</name>
    <dbReference type="NCBI Taxonomy" id="2798577"/>
    <lineage>
        <taxon>Bacteria</taxon>
        <taxon>Pseudomonadati</taxon>
        <taxon>Spirochaetota</taxon>
        <taxon>Spirochaetia</taxon>
        <taxon>Spirochaetales</taxon>
        <taxon>Breznakiellaceae</taxon>
        <taxon>Breznakiella</taxon>
    </lineage>
</organism>
<dbReference type="PROSITE" id="PS00092">
    <property type="entry name" value="N6_MTASE"/>
    <property type="match status" value="1"/>
</dbReference>
<protein>
    <submittedName>
        <fullName evidence="3">RsmD family RNA methyltransferase</fullName>
    </submittedName>
</protein>